<gene>
    <name evidence="1" type="ORF">IGS68_21480</name>
</gene>
<protein>
    <submittedName>
        <fullName evidence="1">Uncharacterized protein</fullName>
    </submittedName>
</protein>
<reference evidence="1" key="1">
    <citation type="submission" date="2021-02" db="EMBL/GenBank/DDBJ databases">
        <title>Skermanella TT6 skin isolate.</title>
        <authorList>
            <person name="Lee K."/>
            <person name="Ganzorig M."/>
        </authorList>
    </citation>
    <scope>NUCLEOTIDE SEQUENCE</scope>
    <source>
        <strain evidence="1">TT6</strain>
    </source>
</reference>
<dbReference type="Proteomes" id="UP000595197">
    <property type="component" value="Chromosome"/>
</dbReference>
<proteinExistence type="predicted"/>
<name>A0ABX7B320_9PROT</name>
<evidence type="ECO:0000313" key="2">
    <source>
        <dbReference type="Proteomes" id="UP000595197"/>
    </source>
</evidence>
<organism evidence="1 2">
    <name type="scientific">Skermanella cutis</name>
    <dbReference type="NCBI Taxonomy" id="2775420"/>
    <lineage>
        <taxon>Bacteria</taxon>
        <taxon>Pseudomonadati</taxon>
        <taxon>Pseudomonadota</taxon>
        <taxon>Alphaproteobacteria</taxon>
        <taxon>Rhodospirillales</taxon>
        <taxon>Azospirillaceae</taxon>
        <taxon>Skermanella</taxon>
    </lineage>
</organism>
<dbReference type="RefSeq" id="WP_201073652.1">
    <property type="nucleotide sequence ID" value="NZ_CP067420.1"/>
</dbReference>
<keyword evidence="2" id="KW-1185">Reference proteome</keyword>
<dbReference type="EMBL" id="CP067420">
    <property type="protein sequence ID" value="QQP88572.1"/>
    <property type="molecule type" value="Genomic_DNA"/>
</dbReference>
<sequence>MDTRLHYQIDEKRPSSNAMNYALNVVETMGDTGLVSVPIKPTTAMLTAGARSGHVSVETAWKIYQAMINEEG</sequence>
<evidence type="ECO:0000313" key="1">
    <source>
        <dbReference type="EMBL" id="QQP88572.1"/>
    </source>
</evidence>
<accession>A0ABX7B320</accession>